<proteinExistence type="predicted"/>
<keyword evidence="3" id="KW-1185">Reference proteome</keyword>
<dbReference type="AlphaFoldDB" id="A0A1R1PNA9"/>
<evidence type="ECO:0000313" key="2">
    <source>
        <dbReference type="EMBL" id="OMH82449.1"/>
    </source>
</evidence>
<evidence type="ECO:0000313" key="3">
    <source>
        <dbReference type="Proteomes" id="UP000188320"/>
    </source>
</evidence>
<dbReference type="Proteomes" id="UP000188320">
    <property type="component" value="Unassembled WGS sequence"/>
</dbReference>
<feature type="transmembrane region" description="Helical" evidence="1">
    <location>
        <begin position="52"/>
        <end position="71"/>
    </location>
</feature>
<dbReference type="EMBL" id="LSSK01000660">
    <property type="protein sequence ID" value="OMH82449.1"/>
    <property type="molecule type" value="Genomic_DNA"/>
</dbReference>
<reference evidence="3" key="1">
    <citation type="submission" date="2017-01" db="EMBL/GenBank/DDBJ databases">
        <authorList>
            <person name="Wang Y."/>
            <person name="White M."/>
            <person name="Kvist S."/>
            <person name="Moncalvo J.-M."/>
        </authorList>
    </citation>
    <scope>NUCLEOTIDE SEQUENCE [LARGE SCALE GENOMIC DNA]</scope>
    <source>
        <strain evidence="3">COL-18-3</strain>
    </source>
</reference>
<organism evidence="2 3">
    <name type="scientific">Zancudomyces culisetae</name>
    <name type="common">Gut fungus</name>
    <name type="synonym">Smittium culisetae</name>
    <dbReference type="NCBI Taxonomy" id="1213189"/>
    <lineage>
        <taxon>Eukaryota</taxon>
        <taxon>Fungi</taxon>
        <taxon>Fungi incertae sedis</taxon>
        <taxon>Zoopagomycota</taxon>
        <taxon>Kickxellomycotina</taxon>
        <taxon>Harpellomycetes</taxon>
        <taxon>Harpellales</taxon>
        <taxon>Legeriomycetaceae</taxon>
        <taxon>Zancudomyces</taxon>
    </lineage>
</organism>
<sequence length="94" mass="10648">MNVKSDGMAGYSMIYNENSIGRNSVTGNDFVSEISFARLKEAVLSKQNTKTITVTAIYFVFGLILWLFGILERNLGKLKRKAWLYNEVFVTEGE</sequence>
<evidence type="ECO:0000256" key="1">
    <source>
        <dbReference type="SAM" id="Phobius"/>
    </source>
</evidence>
<accession>A0A1R1PNA9</accession>
<keyword evidence="1" id="KW-0472">Membrane</keyword>
<keyword evidence="1" id="KW-0812">Transmembrane</keyword>
<comment type="caution">
    <text evidence="2">The sequence shown here is derived from an EMBL/GenBank/DDBJ whole genome shotgun (WGS) entry which is preliminary data.</text>
</comment>
<keyword evidence="1" id="KW-1133">Transmembrane helix</keyword>
<gene>
    <name evidence="2" type="ORF">AX774_g4064</name>
</gene>
<name>A0A1R1PNA9_ZANCU</name>
<protein>
    <submittedName>
        <fullName evidence="2">Uncharacterized protein</fullName>
    </submittedName>
</protein>